<dbReference type="EMBL" id="JACHDB010000001">
    <property type="protein sequence ID" value="MBB5431126.1"/>
    <property type="molecule type" value="Genomic_DNA"/>
</dbReference>
<reference evidence="1 2" key="1">
    <citation type="submission" date="2020-08" db="EMBL/GenBank/DDBJ databases">
        <title>Sequencing the genomes of 1000 actinobacteria strains.</title>
        <authorList>
            <person name="Klenk H.-P."/>
        </authorList>
    </citation>
    <scope>NUCLEOTIDE SEQUENCE [LARGE SCALE GENOMIC DNA]</scope>
    <source>
        <strain evidence="1 2">DSM 44551</strain>
    </source>
</reference>
<gene>
    <name evidence="1" type="ORF">HDA36_001210</name>
</gene>
<name>A0A7W8VC68_9ACTN</name>
<dbReference type="AlphaFoldDB" id="A0A7W8VC68"/>
<proteinExistence type="predicted"/>
<comment type="caution">
    <text evidence="1">The sequence shown here is derived from an EMBL/GenBank/DDBJ whole genome shotgun (WGS) entry which is preliminary data.</text>
</comment>
<dbReference type="RefSeq" id="WP_184390188.1">
    <property type="nucleotide sequence ID" value="NZ_BAAAJD010000015.1"/>
</dbReference>
<organism evidence="1 2">
    <name type="scientific">Nocardiopsis composta</name>
    <dbReference type="NCBI Taxonomy" id="157465"/>
    <lineage>
        <taxon>Bacteria</taxon>
        <taxon>Bacillati</taxon>
        <taxon>Actinomycetota</taxon>
        <taxon>Actinomycetes</taxon>
        <taxon>Streptosporangiales</taxon>
        <taxon>Nocardiopsidaceae</taxon>
        <taxon>Nocardiopsis</taxon>
    </lineage>
</organism>
<evidence type="ECO:0000313" key="1">
    <source>
        <dbReference type="EMBL" id="MBB5431126.1"/>
    </source>
</evidence>
<keyword evidence="2" id="KW-1185">Reference proteome</keyword>
<evidence type="ECO:0000313" key="2">
    <source>
        <dbReference type="Proteomes" id="UP000572635"/>
    </source>
</evidence>
<accession>A0A7W8VC68</accession>
<dbReference type="Proteomes" id="UP000572635">
    <property type="component" value="Unassembled WGS sequence"/>
</dbReference>
<sequence length="93" mass="9581">MAVGGVVAGAAPAQAATGEVVVFTTEFEKLRHYPDPASGSCHRLPETAHVLVNLTDSDVRMHAGPTCFGPGAEVAPDHGWYAPPSGMFSFSAA</sequence>
<protein>
    <submittedName>
        <fullName evidence="1">Uncharacterized protein</fullName>
    </submittedName>
</protein>